<dbReference type="GO" id="GO:0007155">
    <property type="term" value="P:cell adhesion"/>
    <property type="evidence" value="ECO:0007669"/>
    <property type="project" value="UniProtKB-KW"/>
</dbReference>
<organism evidence="7 8">
    <name type="scientific">Gadus morhua</name>
    <name type="common">Atlantic cod</name>
    <dbReference type="NCBI Taxonomy" id="8049"/>
    <lineage>
        <taxon>Eukaryota</taxon>
        <taxon>Metazoa</taxon>
        <taxon>Chordata</taxon>
        <taxon>Craniata</taxon>
        <taxon>Vertebrata</taxon>
        <taxon>Euteleostomi</taxon>
        <taxon>Actinopterygii</taxon>
        <taxon>Neopterygii</taxon>
        <taxon>Teleostei</taxon>
        <taxon>Neoteleostei</taxon>
        <taxon>Acanthomorphata</taxon>
        <taxon>Zeiogadaria</taxon>
        <taxon>Gadariae</taxon>
        <taxon>Gadiformes</taxon>
        <taxon>Gadoidei</taxon>
        <taxon>Gadidae</taxon>
        <taxon>Gadus</taxon>
    </lineage>
</organism>
<dbReference type="Gene3D" id="2.30.180.10">
    <property type="entry name" value="FAS1 domain"/>
    <property type="match status" value="4"/>
</dbReference>
<dbReference type="GeneTree" id="ENSGT00530000063860"/>
<reference evidence="7" key="1">
    <citation type="submission" date="2025-08" db="UniProtKB">
        <authorList>
            <consortium name="Ensembl"/>
        </authorList>
    </citation>
    <scope>IDENTIFICATION</scope>
</reference>
<feature type="signal peptide" evidence="4">
    <location>
        <begin position="1"/>
        <end position="22"/>
    </location>
</feature>
<feature type="domain" description="FAS1" evidence="5">
    <location>
        <begin position="496"/>
        <end position="628"/>
    </location>
</feature>
<dbReference type="RefSeq" id="XP_030217500.1">
    <property type="nucleotide sequence ID" value="XM_030361640.1"/>
</dbReference>
<dbReference type="SUPFAM" id="SSF82153">
    <property type="entry name" value="FAS1 domain"/>
    <property type="match status" value="4"/>
</dbReference>
<dbReference type="InterPro" id="IPR000782">
    <property type="entry name" value="FAS1_domain"/>
</dbReference>
<dbReference type="Ensembl" id="ENSGMOT00000072232.1">
    <property type="protein sequence ID" value="ENSGMOP00000027119.1"/>
    <property type="gene ID" value="ENSGMOG00000012329.2"/>
</dbReference>
<keyword evidence="1 4" id="KW-0732">Signal</keyword>
<dbReference type="OMA" id="IESAPKM"/>
<dbReference type="GO" id="GO:0030198">
    <property type="term" value="P:extracellular matrix organization"/>
    <property type="evidence" value="ECO:0007669"/>
    <property type="project" value="TreeGrafter"/>
</dbReference>
<dbReference type="PANTHER" id="PTHR10900">
    <property type="entry name" value="PERIOSTIN-RELATED"/>
    <property type="match status" value="1"/>
</dbReference>
<evidence type="ECO:0000259" key="5">
    <source>
        <dbReference type="PROSITE" id="PS50213"/>
    </source>
</evidence>
<name>A0A8C5AAR3_GADMO</name>
<keyword evidence="8" id="KW-1185">Reference proteome</keyword>
<proteinExistence type="predicted"/>
<protein>
    <submittedName>
        <fullName evidence="7">Periostin</fullName>
    </submittedName>
</protein>
<feature type="domain" description="EMI" evidence="6">
    <location>
        <begin position="40"/>
        <end position="94"/>
    </location>
</feature>
<accession>A0A8C5AAR3</accession>
<feature type="domain" description="FAS1" evidence="5">
    <location>
        <begin position="97"/>
        <end position="230"/>
    </location>
</feature>
<dbReference type="AlphaFoldDB" id="A0A8C5AAR3"/>
<feature type="chain" id="PRO_5045231946" evidence="4">
    <location>
        <begin position="23"/>
        <end position="1088"/>
    </location>
</feature>
<dbReference type="SMART" id="SM00554">
    <property type="entry name" value="FAS1"/>
    <property type="match status" value="4"/>
</dbReference>
<dbReference type="InterPro" id="IPR011489">
    <property type="entry name" value="EMI_domain"/>
</dbReference>
<dbReference type="InterPro" id="IPR036378">
    <property type="entry name" value="FAS1_dom_sf"/>
</dbReference>
<dbReference type="GO" id="GO:0050839">
    <property type="term" value="F:cell adhesion molecule binding"/>
    <property type="evidence" value="ECO:0007669"/>
    <property type="project" value="TreeGrafter"/>
</dbReference>
<evidence type="ECO:0000256" key="2">
    <source>
        <dbReference type="ARBA" id="ARBA00023157"/>
    </source>
</evidence>
<dbReference type="GO" id="GO:0031012">
    <property type="term" value="C:extracellular matrix"/>
    <property type="evidence" value="ECO:0007669"/>
    <property type="project" value="TreeGrafter"/>
</dbReference>
<dbReference type="OrthoDB" id="7700931at2759"/>
<evidence type="ECO:0000313" key="7">
    <source>
        <dbReference type="Ensembl" id="ENSGMOP00000027119.1"/>
    </source>
</evidence>
<dbReference type="GeneID" id="115547432"/>
<feature type="domain" description="FAS1" evidence="5">
    <location>
        <begin position="234"/>
        <end position="365"/>
    </location>
</feature>
<evidence type="ECO:0000256" key="3">
    <source>
        <dbReference type="SAM" id="MobiDB-lite"/>
    </source>
</evidence>
<evidence type="ECO:0000256" key="4">
    <source>
        <dbReference type="SAM" id="SignalP"/>
    </source>
</evidence>
<dbReference type="InterPro" id="IPR050904">
    <property type="entry name" value="Adhesion/Biosynth-related"/>
</dbReference>
<feature type="region of interest" description="Disordered" evidence="3">
    <location>
        <begin position="851"/>
        <end position="872"/>
    </location>
</feature>
<feature type="domain" description="FAS1" evidence="5">
    <location>
        <begin position="368"/>
        <end position="492"/>
    </location>
</feature>
<reference evidence="7" key="2">
    <citation type="submission" date="2025-09" db="UniProtKB">
        <authorList>
            <consortium name="Ensembl"/>
        </authorList>
    </citation>
    <scope>IDENTIFICATION</scope>
</reference>
<dbReference type="Proteomes" id="UP000694546">
    <property type="component" value="Chromosome 7"/>
</dbReference>
<dbReference type="PANTHER" id="PTHR10900:SF12">
    <property type="entry name" value="PERIOSTIN"/>
    <property type="match status" value="1"/>
</dbReference>
<dbReference type="PROSITE" id="PS50213">
    <property type="entry name" value="FAS1"/>
    <property type="match status" value="4"/>
</dbReference>
<dbReference type="PROSITE" id="PS51041">
    <property type="entry name" value="EMI"/>
    <property type="match status" value="1"/>
</dbReference>
<dbReference type="Pfam" id="PF02469">
    <property type="entry name" value="Fasciclin"/>
    <property type="match status" value="4"/>
</dbReference>
<keyword evidence="2" id="KW-1015">Disulfide bond</keyword>
<evidence type="ECO:0000313" key="8">
    <source>
        <dbReference type="Proteomes" id="UP000694546"/>
    </source>
</evidence>
<evidence type="ECO:0000256" key="1">
    <source>
        <dbReference type="ARBA" id="ARBA00022729"/>
    </source>
</evidence>
<gene>
    <name evidence="7" type="primary">POSTN</name>
</gene>
<evidence type="ECO:0000259" key="6">
    <source>
        <dbReference type="PROSITE" id="PS51041"/>
    </source>
</evidence>
<dbReference type="GO" id="GO:0005615">
    <property type="term" value="C:extracellular space"/>
    <property type="evidence" value="ECO:0007669"/>
    <property type="project" value="TreeGrafter"/>
</dbReference>
<sequence length="1088" mass="117141">MKLVSVVTLVVLTAWSLDRADGSAYDTIVSHSRIRARKEGPNVCALQQVMGTKKKYFSTCRNWYKGSICGKKAIVLYECCPGYMKLEGMRGCPAVAPIDNVHGTLGLLKATKTQEYAEASSIAEELSGKGSFTMFAPSNDAWEELDPLVKAALVSNVNVELFNALHYHMVNSRLLTKDLKNSMTLTSMYNELGLYINHYSNGIVTVNCARIIHGNQVATNGVVHVVDRVVSTVSSTIKDTLEVDDDLTSFSTLALASGMMEKLGEPGQYTLFAPTNRAFEKLGSGYLERIMGDQKIMSALVNYHLLNSVQCGEAIMMGTVYETAEGSSLQIGCDGDRLTVNGITMVLKKDIVTTNGVIHLIDQVLVPDSAKEVMELVGENQSTFSDMVAELGLSAALGPGTEYTLLAPVNTVFTDEVMRTDQTLLKETLENHILKLKVTLSELYNGQQLETLFGNLLRVFIYRTAVCIENACMLRGGKEGSNGALHLMRSLIKPARRSMYEILVADGRFRVFLSLMESAGLTQMLEQEGSYTVFAPTDDAFNGLSEEDLTLLTGDVNALRTILLYHFSNGVFINGGLEGGVTNLLKTLQGQNLQVLSVNNSIHVNSVDVPDNDLMATNGVVHVVKNILYPANIPVGREDLLLLLRKIIKYIQIKFVSGYSYSEIPLTFIKRTTTTTTTHFVETVPGVTKVTRVISGGEPTITKVTRVINAEPITTTVVRVVEEEPTLTSVTRVIGGDASLNTLTVHGETAPTVTKVTRVVHTEPSSTKVMRVVEGEGPTLTTVTRVIGGESSVNTLTGVFEVEPTVTKVTRVVSGGGGGKGSITRVVSSGGEGSITRVVGGGGEGSVTRVVSSGGGGSEGSVTRVVSGGGGEGSVTRVVDGGEGSFKVTRVVPGGGSVKKVTRVVEGEPSYTTLTRVISGEPPITTRTIESEPTISRVVVGGEHSIHQVTRMIQGGEPSVTKVTVGGEPGLTKVTRIIETHSGDMGGEMKKVLEEEVAKIKKHQEEQLLKIVEGGEAGTLRILQPQIFKGSDFSKITTIHGDPNLIELESERISKLIRDGGPVASARRPPVGVRRRKMKARRHIRPRQ</sequence>